<proteinExistence type="predicted"/>
<evidence type="ECO:0008006" key="4">
    <source>
        <dbReference type="Google" id="ProtNLM"/>
    </source>
</evidence>
<feature type="transmembrane region" description="Helical" evidence="1">
    <location>
        <begin position="64"/>
        <end position="86"/>
    </location>
</feature>
<dbReference type="EMBL" id="AP026709">
    <property type="protein sequence ID" value="BDQ37779.1"/>
    <property type="molecule type" value="Genomic_DNA"/>
</dbReference>
<dbReference type="Proteomes" id="UP001317742">
    <property type="component" value="Chromosome"/>
</dbReference>
<keyword evidence="3" id="KW-1185">Reference proteome</keyword>
<accession>A0ABM8B1T9</accession>
<organism evidence="2 3">
    <name type="scientific">Pseudodesulfovibrio nedwellii</name>
    <dbReference type="NCBI Taxonomy" id="2973072"/>
    <lineage>
        <taxon>Bacteria</taxon>
        <taxon>Pseudomonadati</taxon>
        <taxon>Thermodesulfobacteriota</taxon>
        <taxon>Desulfovibrionia</taxon>
        <taxon>Desulfovibrionales</taxon>
        <taxon>Desulfovibrionaceae</taxon>
    </lineage>
</organism>
<keyword evidence="1" id="KW-0472">Membrane</keyword>
<keyword evidence="1" id="KW-0812">Transmembrane</keyword>
<protein>
    <recommendedName>
        <fullName evidence="4">DUF2127 domain-containing protein</fullName>
    </recommendedName>
</protein>
<dbReference type="RefSeq" id="WP_281760297.1">
    <property type="nucleotide sequence ID" value="NZ_AP026709.1"/>
</dbReference>
<keyword evidence="1" id="KW-1133">Transmembrane helix</keyword>
<name>A0ABM8B1T9_9BACT</name>
<feature type="transmembrane region" description="Helical" evidence="1">
    <location>
        <begin position="12"/>
        <end position="32"/>
    </location>
</feature>
<reference evidence="2 3" key="1">
    <citation type="submission" date="2022-08" db="EMBL/GenBank/DDBJ databases">
        <title>Genome Sequence of the sulphate-reducing bacterium, Pseudodesulfovibrio sp. SYK.</title>
        <authorList>
            <person name="Kondo R."/>
            <person name="Kataoka T."/>
        </authorList>
    </citation>
    <scope>NUCLEOTIDE SEQUENCE [LARGE SCALE GENOMIC DNA]</scope>
    <source>
        <strain evidence="2 3">SYK</strain>
    </source>
</reference>
<sequence length="118" mass="12937">MRKLFDLLFRREVVLVVFMILKTIAAVFSGVTVNSNEIWGIGVLAVLTYGVIAWFAYKRRVISIWALSIIMLYEGAGTLLTSWTYFASSPALASLGFVVGAYLILGGLVVFSSRHGQG</sequence>
<evidence type="ECO:0000313" key="3">
    <source>
        <dbReference type="Proteomes" id="UP001317742"/>
    </source>
</evidence>
<feature type="transmembrane region" description="Helical" evidence="1">
    <location>
        <begin position="92"/>
        <end position="111"/>
    </location>
</feature>
<evidence type="ECO:0000256" key="1">
    <source>
        <dbReference type="SAM" id="Phobius"/>
    </source>
</evidence>
<evidence type="ECO:0000313" key="2">
    <source>
        <dbReference type="EMBL" id="BDQ37779.1"/>
    </source>
</evidence>
<feature type="transmembrane region" description="Helical" evidence="1">
    <location>
        <begin position="38"/>
        <end position="57"/>
    </location>
</feature>
<gene>
    <name evidence="2" type="ORF">SYK_21390</name>
</gene>